<dbReference type="PRINTS" id="PR00171">
    <property type="entry name" value="SUGRTRNSPORT"/>
</dbReference>
<dbReference type="PROSITE" id="PS50850">
    <property type="entry name" value="MFS"/>
    <property type="match status" value="1"/>
</dbReference>
<keyword evidence="7" id="KW-0472">Membrane</keyword>
<dbReference type="InterPro" id="IPR036259">
    <property type="entry name" value="MFS_trans_sf"/>
</dbReference>
<evidence type="ECO:0000256" key="3">
    <source>
        <dbReference type="ARBA" id="ARBA00022448"/>
    </source>
</evidence>
<dbReference type="InterPro" id="IPR005828">
    <property type="entry name" value="MFS_sugar_transport-like"/>
</dbReference>
<dbReference type="PANTHER" id="PTHR48023">
    <property type="entry name" value="D-XYLOSE-PROTON SYMPORTER-LIKE 2"/>
    <property type="match status" value="1"/>
</dbReference>
<keyword evidence="5" id="KW-0812">Transmembrane</keyword>
<comment type="similarity">
    <text evidence="2 8">Belongs to the major facilitator superfamily. Sugar transporter (TC 2.A.1.1) family.</text>
</comment>
<dbReference type="GO" id="GO:1904659">
    <property type="term" value="P:D-glucose transmembrane transport"/>
    <property type="evidence" value="ECO:0007669"/>
    <property type="project" value="TreeGrafter"/>
</dbReference>
<dbReference type="InterPro" id="IPR047984">
    <property type="entry name" value="XylE-like"/>
</dbReference>
<gene>
    <name evidence="9" type="ORF">BUZ61_05045</name>
</gene>
<comment type="subcellular location">
    <subcellularLocation>
        <location evidence="1">Cell membrane</location>
        <topology evidence="1">Multi-pass membrane protein</topology>
    </subcellularLocation>
</comment>
<dbReference type="OrthoDB" id="9783823at2"/>
<dbReference type="GO" id="GO:0005886">
    <property type="term" value="C:plasma membrane"/>
    <property type="evidence" value="ECO:0007669"/>
    <property type="project" value="UniProtKB-SubCell"/>
</dbReference>
<dbReference type="NCBIfam" id="TIGR00879">
    <property type="entry name" value="SP"/>
    <property type="match status" value="1"/>
</dbReference>
<evidence type="ECO:0000313" key="10">
    <source>
        <dbReference type="Proteomes" id="UP000240400"/>
    </source>
</evidence>
<organism evidence="9 10">
    <name type="scientific">Staphylococcus nepalensis</name>
    <dbReference type="NCBI Taxonomy" id="214473"/>
    <lineage>
        <taxon>Bacteria</taxon>
        <taxon>Bacillati</taxon>
        <taxon>Bacillota</taxon>
        <taxon>Bacilli</taxon>
        <taxon>Bacillales</taxon>
        <taxon>Staphylococcaceae</taxon>
        <taxon>Staphylococcus</taxon>
    </lineage>
</organism>
<evidence type="ECO:0000256" key="2">
    <source>
        <dbReference type="ARBA" id="ARBA00010992"/>
    </source>
</evidence>
<proteinExistence type="inferred from homology"/>
<dbReference type="Pfam" id="PF00083">
    <property type="entry name" value="Sugar_tr"/>
    <property type="match status" value="1"/>
</dbReference>
<dbReference type="FunFam" id="1.20.1250.20:FF:000073">
    <property type="entry name" value="MFS myo-inositol transporter, putative"/>
    <property type="match status" value="1"/>
</dbReference>
<evidence type="ECO:0000256" key="5">
    <source>
        <dbReference type="ARBA" id="ARBA00022692"/>
    </source>
</evidence>
<keyword evidence="4" id="KW-1003">Cell membrane</keyword>
<evidence type="ECO:0000256" key="7">
    <source>
        <dbReference type="ARBA" id="ARBA00023136"/>
    </source>
</evidence>
<accession>A0A2T4SBQ7</accession>
<protein>
    <submittedName>
        <fullName evidence="9">Sugar porter family MFS transporter</fullName>
    </submittedName>
</protein>
<evidence type="ECO:0000313" key="9">
    <source>
        <dbReference type="EMBL" id="PTK59634.1"/>
    </source>
</evidence>
<dbReference type="InterPro" id="IPR050820">
    <property type="entry name" value="MFS_Sugar_Transporter"/>
</dbReference>
<dbReference type="CDD" id="cd17359">
    <property type="entry name" value="MFS_XylE_like"/>
    <property type="match status" value="1"/>
</dbReference>
<comment type="caution">
    <text evidence="9">The sequence shown here is derived from an EMBL/GenBank/DDBJ whole genome shotgun (WGS) entry which is preliminary data.</text>
</comment>
<dbReference type="Proteomes" id="UP000240400">
    <property type="component" value="Unassembled WGS sequence"/>
</dbReference>
<evidence type="ECO:0000256" key="8">
    <source>
        <dbReference type="RuleBase" id="RU003346"/>
    </source>
</evidence>
<dbReference type="AlphaFoldDB" id="A0A2T4SBQ7"/>
<dbReference type="GO" id="GO:0022857">
    <property type="term" value="F:transmembrane transporter activity"/>
    <property type="evidence" value="ECO:0007669"/>
    <property type="project" value="InterPro"/>
</dbReference>
<dbReference type="PROSITE" id="PS00217">
    <property type="entry name" value="SUGAR_TRANSPORT_2"/>
    <property type="match status" value="1"/>
</dbReference>
<dbReference type="SUPFAM" id="SSF103473">
    <property type="entry name" value="MFS general substrate transporter"/>
    <property type="match status" value="1"/>
</dbReference>
<name>A0A2T4SBQ7_9STAP</name>
<sequence length="452" mass="49023">MKVNKKLIFFLGALGGLLYGYDMGVISGALLFIKDDIPLNSFTEGLVVASMLIGAIFGSGASGPMSDRLGRRRVVFIIAIIYIVGALILALAPSMPVLVIGRLVIGLAVGGSTAIVPVYLSEMAPTEQRGSLSSLNQLMITIGILSSYLINYAFTPIEGWRWMLGLAVLPSLILLIGVAFMPESPRWLLEHKSEKAARDVMKLTFKESEIDKEIADMKEINAISESTWKVLKSPWLRPTLIIGSVFALLQQIIGINAIIYYAPTIFSKAGLGNATSILGTVGIGTVNVLITIVAIMIIDKIDRKRLLVIGNIGMVASLLIMAILIWTMGIQSSAWIMVACLTLFIIFFGFTWGPVLWVMLPELFPMRARGAATGIAALVLSIGSLLVAQFFPILTEVLAVEQVFLIFAAIGICALIFVIKYLPETRGRSLEEIEADLRSRTNATEADINESK</sequence>
<dbReference type="EMBL" id="PZHR01000018">
    <property type="protein sequence ID" value="PTK59634.1"/>
    <property type="molecule type" value="Genomic_DNA"/>
</dbReference>
<evidence type="ECO:0000256" key="1">
    <source>
        <dbReference type="ARBA" id="ARBA00004651"/>
    </source>
</evidence>
<keyword evidence="6" id="KW-1133">Transmembrane helix</keyword>
<dbReference type="InterPro" id="IPR005829">
    <property type="entry name" value="Sugar_transporter_CS"/>
</dbReference>
<dbReference type="PANTHER" id="PTHR48023:SF4">
    <property type="entry name" value="D-XYLOSE-PROTON SYMPORTER-LIKE 2"/>
    <property type="match status" value="1"/>
</dbReference>
<dbReference type="InterPro" id="IPR003663">
    <property type="entry name" value="Sugar/inositol_transpt"/>
</dbReference>
<dbReference type="InterPro" id="IPR020846">
    <property type="entry name" value="MFS_dom"/>
</dbReference>
<dbReference type="PROSITE" id="PS00216">
    <property type="entry name" value="SUGAR_TRANSPORT_1"/>
    <property type="match status" value="1"/>
</dbReference>
<reference evidence="9 10" key="1">
    <citation type="journal article" date="2016" name="Front. Microbiol.">
        <title>Comprehensive Phylogenetic Analysis of Bovine Non-aureus Staphylococci Species Based on Whole-Genome Sequencing.</title>
        <authorList>
            <person name="Naushad S."/>
            <person name="Barkema H.W."/>
            <person name="Luby C."/>
            <person name="Condas L.A."/>
            <person name="Nobrega D.B."/>
            <person name="Carson D.A."/>
            <person name="De Buck J."/>
        </authorList>
    </citation>
    <scope>NUCLEOTIDE SEQUENCE [LARGE SCALE GENOMIC DNA]</scope>
    <source>
        <strain evidence="9 10">SNUC 4337</strain>
    </source>
</reference>
<evidence type="ECO:0000256" key="4">
    <source>
        <dbReference type="ARBA" id="ARBA00022475"/>
    </source>
</evidence>
<dbReference type="Gene3D" id="1.20.1250.20">
    <property type="entry name" value="MFS general substrate transporter like domains"/>
    <property type="match status" value="1"/>
</dbReference>
<evidence type="ECO:0000256" key="6">
    <source>
        <dbReference type="ARBA" id="ARBA00022989"/>
    </source>
</evidence>
<keyword evidence="3 8" id="KW-0813">Transport</keyword>